<dbReference type="PANTHER" id="PTHR43098">
    <property type="entry name" value="L-ORNITHINE N(5)-MONOOXYGENASE-RELATED"/>
    <property type="match status" value="1"/>
</dbReference>
<keyword evidence="3" id="KW-0521">NADP</keyword>
<keyword evidence="4" id="KW-0560">Oxidoreductase</keyword>
<dbReference type="SUPFAM" id="SSF51905">
    <property type="entry name" value="FAD/NAD(P)-binding domain"/>
    <property type="match status" value="2"/>
</dbReference>
<dbReference type="PANTHER" id="PTHR43098:SF5">
    <property type="entry name" value="DUAL-FUNCTIONAL MONOOXYGENASE_METHYLTRANSFERASE PSOF"/>
    <property type="match status" value="1"/>
</dbReference>
<dbReference type="InterPro" id="IPR036188">
    <property type="entry name" value="FAD/NAD-bd_sf"/>
</dbReference>
<dbReference type="Gene3D" id="3.50.50.60">
    <property type="entry name" value="FAD/NAD(P)-binding domain"/>
    <property type="match status" value="2"/>
</dbReference>
<gene>
    <name evidence="5" type="ORF">PRZ48_001676</name>
</gene>
<dbReference type="Pfam" id="PF00743">
    <property type="entry name" value="FMO-like"/>
    <property type="match status" value="1"/>
</dbReference>
<accession>A0ABR0F3L5</accession>
<dbReference type="Proteomes" id="UP001305779">
    <property type="component" value="Unassembled WGS sequence"/>
</dbReference>
<dbReference type="EMBL" id="JAXOVC010000001">
    <property type="protein sequence ID" value="KAK4507941.1"/>
    <property type="molecule type" value="Genomic_DNA"/>
</dbReference>
<evidence type="ECO:0000313" key="6">
    <source>
        <dbReference type="Proteomes" id="UP001305779"/>
    </source>
</evidence>
<evidence type="ECO:0000256" key="3">
    <source>
        <dbReference type="ARBA" id="ARBA00022857"/>
    </source>
</evidence>
<sequence length="527" mass="59738">MAAGEEHYDALIVGAGFAGIYSLKTLRDDLGLKCLCIDQAGDVGGTWYWNLYPGAMSDTESYVYRYSWDKDDLATYPWKEHYVKQPEVLGYLRHVVEKYDLRRDMRFETRLVGMEWDGTGWRVRMQGRDGERVVRARYVVMGLGLLSKQNVPDIRGIDGFEGEMAHTGKWPGDLALEGKRVGIIGSGSTGIQVISEIGRKVKTLTCFQRHPQYSVPSGDRKVTTEYRQWVNENYDEIWNTRQRIFQENWDKGNGFRFMFGTFNDISTDAEANEGACEFIRSKIDEIVKDPEKARKLKPHDVYARRPLCDGNASSGQSYFEQFNRPNVDIVDLKETPIDQIEAKGIRTGDGHLHELDVLILATGFDAVEGNYNRMRIHGREGKTLKDAWNDGPTSLFGVHVPDFPNFFMINGPLGAFTNQPPAIEAQVAWIASIIQEAERSSSSPVIEATKEGQEGWSELCEKLAADSLFWKAEDNWIFGANIPGKKRCLRFYFGGMSGFHEELRKCVANHYPGFIPFAQEHATTAKM</sequence>
<comment type="caution">
    <text evidence="5">The sequence shown here is derived from an EMBL/GenBank/DDBJ whole genome shotgun (WGS) entry which is preliminary data.</text>
</comment>
<evidence type="ECO:0000256" key="1">
    <source>
        <dbReference type="ARBA" id="ARBA00022630"/>
    </source>
</evidence>
<evidence type="ECO:0008006" key="7">
    <source>
        <dbReference type="Google" id="ProtNLM"/>
    </source>
</evidence>
<keyword evidence="6" id="KW-1185">Reference proteome</keyword>
<keyword evidence="1" id="KW-0285">Flavoprotein</keyword>
<keyword evidence="2" id="KW-0274">FAD</keyword>
<evidence type="ECO:0000256" key="2">
    <source>
        <dbReference type="ARBA" id="ARBA00022827"/>
    </source>
</evidence>
<proteinExistence type="predicted"/>
<organism evidence="5 6">
    <name type="scientific">Zasmidium cellare</name>
    <name type="common">Wine cellar mold</name>
    <name type="synonym">Racodium cellare</name>
    <dbReference type="NCBI Taxonomy" id="395010"/>
    <lineage>
        <taxon>Eukaryota</taxon>
        <taxon>Fungi</taxon>
        <taxon>Dikarya</taxon>
        <taxon>Ascomycota</taxon>
        <taxon>Pezizomycotina</taxon>
        <taxon>Dothideomycetes</taxon>
        <taxon>Dothideomycetidae</taxon>
        <taxon>Mycosphaerellales</taxon>
        <taxon>Mycosphaerellaceae</taxon>
        <taxon>Zasmidium</taxon>
    </lineage>
</organism>
<protein>
    <recommendedName>
        <fullName evidence="7">Cyclohexanone monooxygenase</fullName>
    </recommendedName>
</protein>
<evidence type="ECO:0000256" key="4">
    <source>
        <dbReference type="ARBA" id="ARBA00023002"/>
    </source>
</evidence>
<dbReference type="InterPro" id="IPR020946">
    <property type="entry name" value="Flavin_mOase-like"/>
</dbReference>
<name>A0ABR0F3L5_ZASCE</name>
<reference evidence="5 6" key="1">
    <citation type="journal article" date="2023" name="G3 (Bethesda)">
        <title>A chromosome-level genome assembly of Zasmidium syzygii isolated from banana leaves.</title>
        <authorList>
            <person name="van Westerhoven A.C."/>
            <person name="Mehrabi R."/>
            <person name="Talebi R."/>
            <person name="Steentjes M.B.F."/>
            <person name="Corcolon B."/>
            <person name="Chong P.A."/>
            <person name="Kema G.H.J."/>
            <person name="Seidl M.F."/>
        </authorList>
    </citation>
    <scope>NUCLEOTIDE SEQUENCE [LARGE SCALE GENOMIC DNA]</scope>
    <source>
        <strain evidence="5 6">P124</strain>
    </source>
</reference>
<evidence type="ECO:0000313" key="5">
    <source>
        <dbReference type="EMBL" id="KAK4507941.1"/>
    </source>
</evidence>
<dbReference type="InterPro" id="IPR050775">
    <property type="entry name" value="FAD-binding_Monooxygenases"/>
</dbReference>